<evidence type="ECO:0000256" key="6">
    <source>
        <dbReference type="SAM" id="Phobius"/>
    </source>
</evidence>
<feature type="transmembrane region" description="Helical" evidence="6">
    <location>
        <begin position="63"/>
        <end position="79"/>
    </location>
</feature>
<dbReference type="PANTHER" id="PTHR30482:SF17">
    <property type="entry name" value="ABC TRANSPORTER ATP-BINDING PROTEIN"/>
    <property type="match status" value="1"/>
</dbReference>
<dbReference type="Pfam" id="PF02653">
    <property type="entry name" value="BPD_transp_2"/>
    <property type="match status" value="1"/>
</dbReference>
<feature type="transmembrane region" description="Helical" evidence="6">
    <location>
        <begin position="34"/>
        <end position="51"/>
    </location>
</feature>
<accession>A0ABU1D2C3</accession>
<feature type="transmembrane region" description="Helical" evidence="6">
    <location>
        <begin position="153"/>
        <end position="173"/>
    </location>
</feature>
<evidence type="ECO:0000256" key="5">
    <source>
        <dbReference type="ARBA" id="ARBA00023136"/>
    </source>
</evidence>
<keyword evidence="4 6" id="KW-1133">Transmembrane helix</keyword>
<feature type="transmembrane region" description="Helical" evidence="6">
    <location>
        <begin position="113"/>
        <end position="133"/>
    </location>
</feature>
<gene>
    <name evidence="7" type="ORF">Q8947_00825</name>
</gene>
<evidence type="ECO:0000313" key="8">
    <source>
        <dbReference type="Proteomes" id="UP001232156"/>
    </source>
</evidence>
<organism evidence="7 8">
    <name type="scientific">Yanghanlia caeni</name>
    <dbReference type="NCBI Taxonomy" id="3064283"/>
    <lineage>
        <taxon>Bacteria</taxon>
        <taxon>Pseudomonadati</taxon>
        <taxon>Pseudomonadota</taxon>
        <taxon>Betaproteobacteria</taxon>
        <taxon>Burkholderiales</taxon>
        <taxon>Alcaligenaceae</taxon>
        <taxon>Yanghanlia</taxon>
    </lineage>
</organism>
<dbReference type="CDD" id="cd06581">
    <property type="entry name" value="TM_PBP1_LivM_like"/>
    <property type="match status" value="1"/>
</dbReference>
<evidence type="ECO:0000256" key="1">
    <source>
        <dbReference type="ARBA" id="ARBA00004651"/>
    </source>
</evidence>
<comment type="caution">
    <text evidence="7">The sequence shown here is derived from an EMBL/GenBank/DDBJ whole genome shotgun (WGS) entry which is preliminary data.</text>
</comment>
<protein>
    <submittedName>
        <fullName evidence="7">Branched-chain amino acid ABC transporter permease</fullName>
    </submittedName>
</protein>
<keyword evidence="8" id="KW-1185">Reference proteome</keyword>
<comment type="subcellular location">
    <subcellularLocation>
        <location evidence="1">Cell membrane</location>
        <topology evidence="1">Multi-pass membrane protein</topology>
    </subcellularLocation>
</comment>
<reference evidence="7 8" key="1">
    <citation type="submission" date="2023-08" db="EMBL/GenBank/DDBJ databases">
        <title>Alcaligenaceae gen. nov., a novel taxon isolated from the sludge of Yixing Pesticide Factory.</title>
        <authorList>
            <person name="Ruan L."/>
        </authorList>
    </citation>
    <scope>NUCLEOTIDE SEQUENCE [LARGE SCALE GENOMIC DNA]</scope>
    <source>
        <strain evidence="7 8">LG-2</strain>
    </source>
</reference>
<evidence type="ECO:0000256" key="2">
    <source>
        <dbReference type="ARBA" id="ARBA00022475"/>
    </source>
</evidence>
<sequence>MNTTFNPQRTGMVAAACTVVALAVGYAFPQWQFLLAVALSKGLVALGLVLLLRSGLASFGQGLYYCAGAYSVGMAMTYLEWNNLVVLLVGATLLAAVLGGILGFLLARYRDIFFAMLTLALSMILYGLLIRNPVLGGSDGFNVYAPVIFGEKLSRPALFAVTVILTGVTVWAIQRYLQSRAGRLGPAIKDNEVRVEYLGASARRNIHLNYILAAGLAGFGGGLSSFSIGHIDPDMAFWTTSGEFVFIAILGGTRNAYAPLLGAIVLELIRSLAYQYAPNTWQVVMGASMLALIVFLPGGLISLTQRALEKRRARQHAQEAGL</sequence>
<proteinExistence type="predicted"/>
<dbReference type="InterPro" id="IPR043428">
    <property type="entry name" value="LivM-like"/>
</dbReference>
<evidence type="ECO:0000256" key="3">
    <source>
        <dbReference type="ARBA" id="ARBA00022692"/>
    </source>
</evidence>
<keyword evidence="3 6" id="KW-0812">Transmembrane</keyword>
<feature type="transmembrane region" description="Helical" evidence="6">
    <location>
        <begin position="283"/>
        <end position="304"/>
    </location>
</feature>
<dbReference type="Proteomes" id="UP001232156">
    <property type="component" value="Unassembled WGS sequence"/>
</dbReference>
<dbReference type="PANTHER" id="PTHR30482">
    <property type="entry name" value="HIGH-AFFINITY BRANCHED-CHAIN AMINO ACID TRANSPORT SYSTEM PERMEASE"/>
    <property type="match status" value="1"/>
</dbReference>
<evidence type="ECO:0000256" key="4">
    <source>
        <dbReference type="ARBA" id="ARBA00022989"/>
    </source>
</evidence>
<dbReference type="InterPro" id="IPR001851">
    <property type="entry name" value="ABC_transp_permease"/>
</dbReference>
<name>A0ABU1D2C3_9BURK</name>
<feature type="transmembrane region" description="Helical" evidence="6">
    <location>
        <begin position="208"/>
        <end position="229"/>
    </location>
</feature>
<dbReference type="EMBL" id="JAUZQE010000001">
    <property type="protein sequence ID" value="MDR4124527.1"/>
    <property type="molecule type" value="Genomic_DNA"/>
</dbReference>
<evidence type="ECO:0000313" key="7">
    <source>
        <dbReference type="EMBL" id="MDR4124527.1"/>
    </source>
</evidence>
<keyword evidence="5 6" id="KW-0472">Membrane</keyword>
<feature type="transmembrane region" description="Helical" evidence="6">
    <location>
        <begin position="85"/>
        <end position="106"/>
    </location>
</feature>
<feature type="transmembrane region" description="Helical" evidence="6">
    <location>
        <begin position="12"/>
        <end position="28"/>
    </location>
</feature>
<keyword evidence="2" id="KW-1003">Cell membrane</keyword>
<dbReference type="RefSeq" id="WP_165276788.1">
    <property type="nucleotide sequence ID" value="NZ_JAUZQE010000001.1"/>
</dbReference>